<dbReference type="Gene3D" id="1.10.10.10">
    <property type="entry name" value="Winged helix-like DNA-binding domain superfamily/Winged helix DNA-binding domain"/>
    <property type="match status" value="1"/>
</dbReference>
<keyword evidence="1" id="KW-0804">Transcription</keyword>
<keyword evidence="2" id="KW-1185">Reference proteome</keyword>
<reference evidence="1 2" key="1">
    <citation type="submission" date="2020-08" db="EMBL/GenBank/DDBJ databases">
        <title>Genomic Encyclopedia of Type Strains, Phase III (KMG-III): the genomes of soil and plant-associated and newly described type strains.</title>
        <authorList>
            <person name="Whitman W."/>
        </authorList>
    </citation>
    <scope>NUCLEOTIDE SEQUENCE [LARGE SCALE GENOMIC DNA]</scope>
    <source>
        <strain evidence="1 2">CECT 3287</strain>
    </source>
</reference>
<accession>A0A7W5FI85</accession>
<dbReference type="GO" id="GO:0000428">
    <property type="term" value="C:DNA-directed RNA polymerase complex"/>
    <property type="evidence" value="ECO:0007669"/>
    <property type="project" value="UniProtKB-KW"/>
</dbReference>
<dbReference type="Proteomes" id="UP000590749">
    <property type="component" value="Unassembled WGS sequence"/>
</dbReference>
<organism evidence="1 2">
    <name type="scientific">Actinoplanes campanulatus</name>
    <dbReference type="NCBI Taxonomy" id="113559"/>
    <lineage>
        <taxon>Bacteria</taxon>
        <taxon>Bacillati</taxon>
        <taxon>Actinomycetota</taxon>
        <taxon>Actinomycetes</taxon>
        <taxon>Micromonosporales</taxon>
        <taxon>Micromonosporaceae</taxon>
        <taxon>Actinoplanes</taxon>
    </lineage>
</organism>
<sequence length="117" mass="12957">MSYERELVERLLPAVWDPGMVVVENPTAPDPDMPRTKSNPKTANTIYAMLADIRRAWRHAPATLAERQAMLLRYGMGMSKTETGHILGIGRKAASQRLDLGVGRLADYLNGYADTSV</sequence>
<comment type="caution">
    <text evidence="1">The sequence shown here is derived from an EMBL/GenBank/DDBJ whole genome shotgun (WGS) entry which is preliminary data.</text>
</comment>
<dbReference type="SUPFAM" id="SSF88659">
    <property type="entry name" value="Sigma3 and sigma4 domains of RNA polymerase sigma factors"/>
    <property type="match status" value="1"/>
</dbReference>
<gene>
    <name evidence="1" type="ORF">FHR83_007137</name>
</gene>
<evidence type="ECO:0000313" key="1">
    <source>
        <dbReference type="EMBL" id="MBB3099431.1"/>
    </source>
</evidence>
<evidence type="ECO:0000313" key="2">
    <source>
        <dbReference type="Proteomes" id="UP000590749"/>
    </source>
</evidence>
<protein>
    <submittedName>
        <fullName evidence="1">DNA-directed RNA polymerase specialized sigma24 family protein</fullName>
    </submittedName>
</protein>
<dbReference type="InterPro" id="IPR013324">
    <property type="entry name" value="RNA_pol_sigma_r3/r4-like"/>
</dbReference>
<dbReference type="AlphaFoldDB" id="A0A7W5FI85"/>
<keyword evidence="1" id="KW-0240">DNA-directed RNA polymerase</keyword>
<dbReference type="RefSeq" id="WP_183225479.1">
    <property type="nucleotide sequence ID" value="NZ_BMPW01000021.1"/>
</dbReference>
<proteinExistence type="predicted"/>
<dbReference type="InterPro" id="IPR036388">
    <property type="entry name" value="WH-like_DNA-bd_sf"/>
</dbReference>
<dbReference type="EMBL" id="JACHXF010000018">
    <property type="protein sequence ID" value="MBB3099431.1"/>
    <property type="molecule type" value="Genomic_DNA"/>
</dbReference>
<name>A0A7W5FI85_9ACTN</name>